<dbReference type="Pfam" id="PF10958">
    <property type="entry name" value="DUF2759"/>
    <property type="match status" value="1"/>
</dbReference>
<evidence type="ECO:0008006" key="4">
    <source>
        <dbReference type="Google" id="ProtNLM"/>
    </source>
</evidence>
<dbReference type="EMBL" id="FOHJ01000006">
    <property type="protein sequence ID" value="SET62449.1"/>
    <property type="molecule type" value="Genomic_DNA"/>
</dbReference>
<organism evidence="2 3">
    <name type="scientific">Salinibacillus kushneri</name>
    <dbReference type="NCBI Taxonomy" id="237682"/>
    <lineage>
        <taxon>Bacteria</taxon>
        <taxon>Bacillati</taxon>
        <taxon>Bacillota</taxon>
        <taxon>Bacilli</taxon>
        <taxon>Bacillales</taxon>
        <taxon>Bacillaceae</taxon>
        <taxon>Salinibacillus</taxon>
    </lineage>
</organism>
<accession>A0A1I0FXL5</accession>
<gene>
    <name evidence="2" type="ORF">SAMN05421676_106108</name>
</gene>
<keyword evidence="1" id="KW-0812">Transmembrane</keyword>
<dbReference type="Proteomes" id="UP000199095">
    <property type="component" value="Unassembled WGS sequence"/>
</dbReference>
<keyword evidence="3" id="KW-1185">Reference proteome</keyword>
<keyword evidence="1" id="KW-1133">Transmembrane helix</keyword>
<feature type="transmembrane region" description="Helical" evidence="1">
    <location>
        <begin position="27"/>
        <end position="49"/>
    </location>
</feature>
<proteinExistence type="predicted"/>
<evidence type="ECO:0000313" key="3">
    <source>
        <dbReference type="Proteomes" id="UP000199095"/>
    </source>
</evidence>
<dbReference type="InterPro" id="IPR024490">
    <property type="entry name" value="DUF2759"/>
</dbReference>
<dbReference type="AlphaFoldDB" id="A0A1I0FXL5"/>
<evidence type="ECO:0000256" key="1">
    <source>
        <dbReference type="SAM" id="Phobius"/>
    </source>
</evidence>
<sequence>MVLGIMLLVVTIICAIAVFRELKDRNFLGVCFAGLSVLVFGWFSVMTIYSELFSNA</sequence>
<keyword evidence="1" id="KW-0472">Membrane</keyword>
<reference evidence="3" key="1">
    <citation type="submission" date="2016-10" db="EMBL/GenBank/DDBJ databases">
        <authorList>
            <person name="Varghese N."/>
            <person name="Submissions S."/>
        </authorList>
    </citation>
    <scope>NUCLEOTIDE SEQUENCE [LARGE SCALE GENOMIC DNA]</scope>
    <source>
        <strain evidence="3">CGMCC 1.3566</strain>
    </source>
</reference>
<dbReference type="RefSeq" id="WP_093135011.1">
    <property type="nucleotide sequence ID" value="NZ_FOHJ01000006.1"/>
</dbReference>
<name>A0A1I0FXL5_9BACI</name>
<dbReference type="STRING" id="237682.SAMN05421676_106108"/>
<dbReference type="OrthoDB" id="2355718at2"/>
<evidence type="ECO:0000313" key="2">
    <source>
        <dbReference type="EMBL" id="SET62449.1"/>
    </source>
</evidence>
<protein>
    <recommendedName>
        <fullName evidence="4">DUF2759 domain-containing protein</fullName>
    </recommendedName>
</protein>